<protein>
    <submittedName>
        <fullName evidence="1">Uncharacterized protein</fullName>
    </submittedName>
</protein>
<dbReference type="EMBL" id="JASCZI010272232">
    <property type="protein sequence ID" value="MED6221174.1"/>
    <property type="molecule type" value="Genomic_DNA"/>
</dbReference>
<sequence length="150" mass="16360">MSAATLDARVRDVVNATCQHGTGWSEHIISRGQRTDQCGMVASLELVRSSSRVEVLWVVVTGRGMGLMRVASRSVEKRVACGSLICSRESSYRSNGPERIWKDEEAKRSQRTCGDIGKGAGKLKKATVDMEEDDEGNNFGWRLAARGGSV</sequence>
<proteinExistence type="predicted"/>
<organism evidence="1 2">
    <name type="scientific">Stylosanthes scabra</name>
    <dbReference type="NCBI Taxonomy" id="79078"/>
    <lineage>
        <taxon>Eukaryota</taxon>
        <taxon>Viridiplantae</taxon>
        <taxon>Streptophyta</taxon>
        <taxon>Embryophyta</taxon>
        <taxon>Tracheophyta</taxon>
        <taxon>Spermatophyta</taxon>
        <taxon>Magnoliopsida</taxon>
        <taxon>eudicotyledons</taxon>
        <taxon>Gunneridae</taxon>
        <taxon>Pentapetalae</taxon>
        <taxon>rosids</taxon>
        <taxon>fabids</taxon>
        <taxon>Fabales</taxon>
        <taxon>Fabaceae</taxon>
        <taxon>Papilionoideae</taxon>
        <taxon>50 kb inversion clade</taxon>
        <taxon>dalbergioids sensu lato</taxon>
        <taxon>Dalbergieae</taxon>
        <taxon>Pterocarpus clade</taxon>
        <taxon>Stylosanthes</taxon>
    </lineage>
</organism>
<keyword evidence="2" id="KW-1185">Reference proteome</keyword>
<dbReference type="Proteomes" id="UP001341840">
    <property type="component" value="Unassembled WGS sequence"/>
</dbReference>
<evidence type="ECO:0000313" key="1">
    <source>
        <dbReference type="EMBL" id="MED6221174.1"/>
    </source>
</evidence>
<name>A0ABU6ZGR9_9FABA</name>
<evidence type="ECO:0000313" key="2">
    <source>
        <dbReference type="Proteomes" id="UP001341840"/>
    </source>
</evidence>
<accession>A0ABU6ZGR9</accession>
<gene>
    <name evidence="1" type="ORF">PIB30_051909</name>
</gene>
<comment type="caution">
    <text evidence="1">The sequence shown here is derived from an EMBL/GenBank/DDBJ whole genome shotgun (WGS) entry which is preliminary data.</text>
</comment>
<reference evidence="1 2" key="1">
    <citation type="journal article" date="2023" name="Plants (Basel)">
        <title>Bridging the Gap: Combining Genomics and Transcriptomics Approaches to Understand Stylosanthes scabra, an Orphan Legume from the Brazilian Caatinga.</title>
        <authorList>
            <person name="Ferreira-Neto J.R.C."/>
            <person name="da Silva M.D."/>
            <person name="Binneck E."/>
            <person name="de Melo N.F."/>
            <person name="da Silva R.H."/>
            <person name="de Melo A.L.T.M."/>
            <person name="Pandolfi V."/>
            <person name="Bustamante F.O."/>
            <person name="Brasileiro-Vidal A.C."/>
            <person name="Benko-Iseppon A.M."/>
        </authorList>
    </citation>
    <scope>NUCLEOTIDE SEQUENCE [LARGE SCALE GENOMIC DNA]</scope>
    <source>
        <tissue evidence="1">Leaves</tissue>
    </source>
</reference>